<evidence type="ECO:0000256" key="5">
    <source>
        <dbReference type="ARBA" id="ARBA00023134"/>
    </source>
</evidence>
<keyword evidence="4 6" id="KW-0694">RNA-binding</keyword>
<dbReference type="SUPFAM" id="SSF52540">
    <property type="entry name" value="P-loop containing nucleoside triphosphate hydrolases"/>
    <property type="match status" value="1"/>
</dbReference>
<keyword evidence="6" id="KW-0699">rRNA-binding</keyword>
<evidence type="ECO:0000313" key="12">
    <source>
        <dbReference type="Proteomes" id="UP000290985"/>
    </source>
</evidence>
<organism evidence="11 12">
    <name type="scientific">Mycoplasmopsis citelli</name>
    <dbReference type="NCBI Taxonomy" id="171281"/>
    <lineage>
        <taxon>Bacteria</taxon>
        <taxon>Bacillati</taxon>
        <taxon>Mycoplasmatota</taxon>
        <taxon>Mycoplasmoidales</taxon>
        <taxon>Metamycoplasmataceae</taxon>
        <taxon>Mycoplasmopsis</taxon>
    </lineage>
</organism>
<feature type="domain" description="KH type-2" evidence="9">
    <location>
        <begin position="200"/>
        <end position="276"/>
    </location>
</feature>
<dbReference type="Pfam" id="PF01926">
    <property type="entry name" value="MMR_HSR1"/>
    <property type="match status" value="1"/>
</dbReference>
<dbReference type="PROSITE" id="PS50823">
    <property type="entry name" value="KH_TYPE_2"/>
    <property type="match status" value="1"/>
</dbReference>
<evidence type="ECO:0000256" key="1">
    <source>
        <dbReference type="ARBA" id="ARBA00007921"/>
    </source>
</evidence>
<dbReference type="GO" id="GO:0005886">
    <property type="term" value="C:plasma membrane"/>
    <property type="evidence" value="ECO:0007669"/>
    <property type="project" value="UniProtKB-SubCell"/>
</dbReference>
<dbReference type="RefSeq" id="WP_129725336.1">
    <property type="nucleotide sequence ID" value="NZ_LR215036.1"/>
</dbReference>
<dbReference type="OrthoDB" id="9805918at2"/>
<dbReference type="NCBIfam" id="TIGR00231">
    <property type="entry name" value="small_GTP"/>
    <property type="match status" value="1"/>
</dbReference>
<comment type="subcellular location">
    <subcellularLocation>
        <location evidence="6">Cytoplasm</location>
    </subcellularLocation>
    <subcellularLocation>
        <location evidence="6">Cell membrane</location>
        <topology evidence="6">Peripheral membrane protein</topology>
    </subcellularLocation>
</comment>
<dbReference type="InterPro" id="IPR004044">
    <property type="entry name" value="KH_dom_type_2"/>
</dbReference>
<evidence type="ECO:0000256" key="3">
    <source>
        <dbReference type="ARBA" id="ARBA00022741"/>
    </source>
</evidence>
<evidence type="ECO:0000313" key="11">
    <source>
        <dbReference type="EMBL" id="VEU74517.1"/>
    </source>
</evidence>
<keyword evidence="3 6" id="KW-0547">Nucleotide-binding</keyword>
<evidence type="ECO:0000256" key="8">
    <source>
        <dbReference type="RuleBase" id="RU003761"/>
    </source>
</evidence>
<dbReference type="InterPro" id="IPR027417">
    <property type="entry name" value="P-loop_NTPase"/>
</dbReference>
<sequence length="291" mass="33148">MKICFASIIGRPNVGKSTLINAIIGYDVAIVTDVAQTTRDQITGIYTDDEYQIIFTDTPGIHKPENKLGEILNKNAYSTVKDIDVLLFLSPSDEKIGTGDKMILEKISKVKHKIGVITKIDKISKNPQLLIEKIKEMQQYEFDHIVSTSKNDYKSIDALVNMIKSYAYEGQAQYDQDYITDKSMRFLAKEIIREATINSLYEELPHSIAVEINEFNEHEDLIEIDAVIYVKKTSQKGMVIGAKGSKIKQIGQNARYKMMHQFQSKVILNLKVKIANKWNNNEKELAKFGYK</sequence>
<dbReference type="Proteomes" id="UP000290985">
    <property type="component" value="Chromosome"/>
</dbReference>
<dbReference type="GO" id="GO:0043024">
    <property type="term" value="F:ribosomal small subunit binding"/>
    <property type="evidence" value="ECO:0007669"/>
    <property type="project" value="TreeGrafter"/>
</dbReference>
<dbReference type="InterPro" id="IPR009019">
    <property type="entry name" value="KH_sf_prok-type"/>
</dbReference>
<dbReference type="InterPro" id="IPR005225">
    <property type="entry name" value="Small_GTP-bd"/>
</dbReference>
<feature type="binding site" evidence="6">
    <location>
        <begin position="118"/>
        <end position="121"/>
    </location>
    <ligand>
        <name>GTP</name>
        <dbReference type="ChEBI" id="CHEBI:37565"/>
    </ligand>
</feature>
<dbReference type="GO" id="GO:0070181">
    <property type="term" value="F:small ribosomal subunit rRNA binding"/>
    <property type="evidence" value="ECO:0007669"/>
    <property type="project" value="UniProtKB-UniRule"/>
</dbReference>
<dbReference type="GO" id="GO:0005525">
    <property type="term" value="F:GTP binding"/>
    <property type="evidence" value="ECO:0007669"/>
    <property type="project" value="UniProtKB-UniRule"/>
</dbReference>
<dbReference type="InterPro" id="IPR005662">
    <property type="entry name" value="GTPase_Era-like"/>
</dbReference>
<dbReference type="PANTHER" id="PTHR42698:SF1">
    <property type="entry name" value="GTPASE ERA, MITOCHONDRIAL"/>
    <property type="match status" value="1"/>
</dbReference>
<dbReference type="Gene3D" id="3.30.300.20">
    <property type="match status" value="1"/>
</dbReference>
<feature type="domain" description="Era-type G" evidence="10">
    <location>
        <begin position="2"/>
        <end position="169"/>
    </location>
</feature>
<dbReference type="CDD" id="cd22534">
    <property type="entry name" value="KH-II_Era"/>
    <property type="match status" value="1"/>
</dbReference>
<name>A0A449B1N3_9BACT</name>
<keyword evidence="6" id="KW-0690">Ribosome biogenesis</keyword>
<evidence type="ECO:0000256" key="6">
    <source>
        <dbReference type="HAMAP-Rule" id="MF_00367"/>
    </source>
</evidence>
<dbReference type="InterPro" id="IPR030388">
    <property type="entry name" value="G_ERA_dom"/>
</dbReference>
<keyword evidence="6" id="KW-0472">Membrane</keyword>
<dbReference type="Gene3D" id="3.40.50.300">
    <property type="entry name" value="P-loop containing nucleotide triphosphate hydrolases"/>
    <property type="match status" value="1"/>
</dbReference>
<feature type="region of interest" description="G5" evidence="7">
    <location>
        <begin position="148"/>
        <end position="150"/>
    </location>
</feature>
<dbReference type="SUPFAM" id="SSF54814">
    <property type="entry name" value="Prokaryotic type KH domain (KH-domain type II)"/>
    <property type="match status" value="1"/>
</dbReference>
<dbReference type="AlphaFoldDB" id="A0A449B1N3"/>
<dbReference type="EMBL" id="LR215036">
    <property type="protein sequence ID" value="VEU74517.1"/>
    <property type="molecule type" value="Genomic_DNA"/>
</dbReference>
<keyword evidence="6" id="KW-1003">Cell membrane</keyword>
<dbReference type="GO" id="GO:0003924">
    <property type="term" value="F:GTPase activity"/>
    <property type="evidence" value="ECO:0007669"/>
    <property type="project" value="UniProtKB-UniRule"/>
</dbReference>
<evidence type="ECO:0000256" key="2">
    <source>
        <dbReference type="ARBA" id="ARBA00020484"/>
    </source>
</evidence>
<feature type="region of interest" description="G1" evidence="7">
    <location>
        <begin position="10"/>
        <end position="17"/>
    </location>
</feature>
<evidence type="ECO:0000259" key="9">
    <source>
        <dbReference type="PROSITE" id="PS50823"/>
    </source>
</evidence>
<feature type="binding site" evidence="6">
    <location>
        <begin position="57"/>
        <end position="61"/>
    </location>
    <ligand>
        <name>GTP</name>
        <dbReference type="ChEBI" id="CHEBI:37565"/>
    </ligand>
</feature>
<dbReference type="NCBIfam" id="TIGR00436">
    <property type="entry name" value="era"/>
    <property type="match status" value="1"/>
</dbReference>
<comment type="similarity">
    <text evidence="1 6 7 8">Belongs to the TRAFAC class TrmE-Era-EngA-EngB-Septin-like GTPase superfamily. Era GTPase family.</text>
</comment>
<feature type="region of interest" description="G4" evidence="7">
    <location>
        <begin position="118"/>
        <end position="121"/>
    </location>
</feature>
<reference evidence="11 12" key="1">
    <citation type="submission" date="2019-01" db="EMBL/GenBank/DDBJ databases">
        <authorList>
            <consortium name="Pathogen Informatics"/>
        </authorList>
    </citation>
    <scope>NUCLEOTIDE SEQUENCE [LARGE SCALE GENOMIC DNA]</scope>
    <source>
        <strain evidence="11 12">NCTC10181</strain>
    </source>
</reference>
<dbReference type="InterPro" id="IPR015946">
    <property type="entry name" value="KH_dom-like_a/b"/>
</dbReference>
<accession>A0A449B1N3</accession>
<keyword evidence="12" id="KW-1185">Reference proteome</keyword>
<dbReference type="CDD" id="cd04163">
    <property type="entry name" value="Era"/>
    <property type="match status" value="1"/>
</dbReference>
<comment type="subunit">
    <text evidence="6">Monomer.</text>
</comment>
<evidence type="ECO:0000256" key="7">
    <source>
        <dbReference type="PROSITE-ProRule" id="PRU01050"/>
    </source>
</evidence>
<dbReference type="InterPro" id="IPR006073">
    <property type="entry name" value="GTP-bd"/>
</dbReference>
<dbReference type="Pfam" id="PF07650">
    <property type="entry name" value="KH_2"/>
    <property type="match status" value="1"/>
</dbReference>
<dbReference type="KEGG" id="mcit:NCTC10181_00366"/>
<dbReference type="GO" id="GO:0005829">
    <property type="term" value="C:cytosol"/>
    <property type="evidence" value="ECO:0007669"/>
    <property type="project" value="TreeGrafter"/>
</dbReference>
<keyword evidence="6" id="KW-0963">Cytoplasm</keyword>
<dbReference type="NCBIfam" id="NF000908">
    <property type="entry name" value="PRK00089.1"/>
    <property type="match status" value="1"/>
</dbReference>
<feature type="region of interest" description="G3" evidence="7">
    <location>
        <begin position="57"/>
        <end position="60"/>
    </location>
</feature>
<feature type="region of interest" description="G2" evidence="7">
    <location>
        <begin position="36"/>
        <end position="40"/>
    </location>
</feature>
<feature type="binding site" evidence="6">
    <location>
        <begin position="10"/>
        <end position="17"/>
    </location>
    <ligand>
        <name>GTP</name>
        <dbReference type="ChEBI" id="CHEBI:37565"/>
    </ligand>
</feature>
<dbReference type="HAMAP" id="MF_00367">
    <property type="entry name" value="GTPase_Era"/>
    <property type="match status" value="1"/>
</dbReference>
<dbReference type="PROSITE" id="PS51713">
    <property type="entry name" value="G_ERA"/>
    <property type="match status" value="1"/>
</dbReference>
<gene>
    <name evidence="6 11" type="primary">era</name>
    <name evidence="11" type="ORF">NCTC10181_00366</name>
</gene>
<evidence type="ECO:0000256" key="4">
    <source>
        <dbReference type="ARBA" id="ARBA00022884"/>
    </source>
</evidence>
<proteinExistence type="inferred from homology"/>
<dbReference type="GO" id="GO:0000028">
    <property type="term" value="P:ribosomal small subunit assembly"/>
    <property type="evidence" value="ECO:0007669"/>
    <property type="project" value="TreeGrafter"/>
</dbReference>
<comment type="function">
    <text evidence="6">An essential GTPase that binds both GDP and GTP, with rapid nucleotide exchange. Plays a role in 16S rRNA processing and 30S ribosomal subunit biogenesis and possibly also in cell cycle regulation and energy metabolism.</text>
</comment>
<evidence type="ECO:0000259" key="10">
    <source>
        <dbReference type="PROSITE" id="PS51713"/>
    </source>
</evidence>
<keyword evidence="5 6" id="KW-0342">GTP-binding</keyword>
<dbReference type="PANTHER" id="PTHR42698">
    <property type="entry name" value="GTPASE ERA"/>
    <property type="match status" value="1"/>
</dbReference>
<protein>
    <recommendedName>
        <fullName evidence="2 6">GTPase Era</fullName>
    </recommendedName>
</protein>